<dbReference type="Proteomes" id="UP001367508">
    <property type="component" value="Unassembled WGS sequence"/>
</dbReference>
<organism evidence="1 2">
    <name type="scientific">Canavalia gladiata</name>
    <name type="common">Sword bean</name>
    <name type="synonym">Dolichos gladiatus</name>
    <dbReference type="NCBI Taxonomy" id="3824"/>
    <lineage>
        <taxon>Eukaryota</taxon>
        <taxon>Viridiplantae</taxon>
        <taxon>Streptophyta</taxon>
        <taxon>Embryophyta</taxon>
        <taxon>Tracheophyta</taxon>
        <taxon>Spermatophyta</taxon>
        <taxon>Magnoliopsida</taxon>
        <taxon>eudicotyledons</taxon>
        <taxon>Gunneridae</taxon>
        <taxon>Pentapetalae</taxon>
        <taxon>rosids</taxon>
        <taxon>fabids</taxon>
        <taxon>Fabales</taxon>
        <taxon>Fabaceae</taxon>
        <taxon>Papilionoideae</taxon>
        <taxon>50 kb inversion clade</taxon>
        <taxon>NPAAA clade</taxon>
        <taxon>indigoferoid/millettioid clade</taxon>
        <taxon>Phaseoleae</taxon>
        <taxon>Canavalia</taxon>
    </lineage>
</organism>
<accession>A0AAN9K8U5</accession>
<protein>
    <submittedName>
        <fullName evidence="1">Uncharacterized protein</fullName>
    </submittedName>
</protein>
<evidence type="ECO:0000313" key="1">
    <source>
        <dbReference type="EMBL" id="KAK7312056.1"/>
    </source>
</evidence>
<dbReference type="AlphaFoldDB" id="A0AAN9K8U5"/>
<dbReference type="EMBL" id="JAYMYQ010000009">
    <property type="protein sequence ID" value="KAK7312056.1"/>
    <property type="molecule type" value="Genomic_DNA"/>
</dbReference>
<proteinExistence type="predicted"/>
<sequence length="113" mass="12673">MRCSLVWSVKTETFVGEREREDMHCTCCSVAPSFMCLSIGIKAALIHYEEGVPHPDKKTSEGCQVFVKKPGVLSESESTKLQIWKLQSGQVCFVIRGPKPFYFLLGNVRVGFV</sequence>
<keyword evidence="2" id="KW-1185">Reference proteome</keyword>
<name>A0AAN9K8U5_CANGL</name>
<evidence type="ECO:0000313" key="2">
    <source>
        <dbReference type="Proteomes" id="UP001367508"/>
    </source>
</evidence>
<reference evidence="1 2" key="1">
    <citation type="submission" date="2024-01" db="EMBL/GenBank/DDBJ databases">
        <title>The genomes of 5 underutilized Papilionoideae crops provide insights into root nodulation and disease resistanc.</title>
        <authorList>
            <person name="Jiang F."/>
        </authorList>
    </citation>
    <scope>NUCLEOTIDE SEQUENCE [LARGE SCALE GENOMIC DNA]</scope>
    <source>
        <strain evidence="1">LVBAO_FW01</strain>
        <tissue evidence="1">Leaves</tissue>
    </source>
</reference>
<comment type="caution">
    <text evidence="1">The sequence shown here is derived from an EMBL/GenBank/DDBJ whole genome shotgun (WGS) entry which is preliminary data.</text>
</comment>
<gene>
    <name evidence="1" type="ORF">VNO77_35595</name>
</gene>